<sequence length="207" mass="22975">MKLYIARHGQTDLNAQMRYQGSSDWPLNDEGLRQAQLLAERLPGDIDHIIASPLLRAQQTAQAVAGTRGLPVVTMPQFRERDYGCFEALNREDILARYAELWHAKIAQQWDAAPPGGETVREVVQRVEAGLVELQARLPGATVLLVAHGFVARAVHFLLTRLHEAEFYLEPMLGNADFLHYPEFGHWRGRPTGSSSSSPGEAVAEGL</sequence>
<reference evidence="8 9" key="1">
    <citation type="submission" date="2015-05" db="EMBL/GenBank/DDBJ databases">
        <authorList>
            <person name="Tang B."/>
            <person name="Yu Y."/>
        </authorList>
    </citation>
    <scope>NUCLEOTIDE SEQUENCE [LARGE SCALE GENOMIC DNA]</scope>
    <source>
        <strain evidence="8 9">DSM 7029</strain>
    </source>
</reference>
<dbReference type="OrthoDB" id="9783269at2"/>
<evidence type="ECO:0000313" key="8">
    <source>
        <dbReference type="EMBL" id="AKJ31253.1"/>
    </source>
</evidence>
<dbReference type="GO" id="GO:0006096">
    <property type="term" value="P:glycolytic process"/>
    <property type="evidence" value="ECO:0007669"/>
    <property type="project" value="UniProtKB-KW"/>
</dbReference>
<organism evidence="8 9">
    <name type="scientific">Caldimonas brevitalea</name>
    <dbReference type="NCBI Taxonomy" id="413882"/>
    <lineage>
        <taxon>Bacteria</taxon>
        <taxon>Pseudomonadati</taxon>
        <taxon>Pseudomonadota</taxon>
        <taxon>Betaproteobacteria</taxon>
        <taxon>Burkholderiales</taxon>
        <taxon>Sphaerotilaceae</taxon>
        <taxon>Caldimonas</taxon>
    </lineage>
</organism>
<evidence type="ECO:0000256" key="4">
    <source>
        <dbReference type="ARBA" id="ARBA00023152"/>
    </source>
</evidence>
<feature type="binding site" evidence="7">
    <location>
        <begin position="80"/>
        <end position="83"/>
    </location>
    <ligand>
        <name>substrate</name>
    </ligand>
</feature>
<evidence type="ECO:0000256" key="5">
    <source>
        <dbReference type="ARBA" id="ARBA00023235"/>
    </source>
</evidence>
<evidence type="ECO:0000256" key="6">
    <source>
        <dbReference type="PIRSR" id="PIRSR613078-1"/>
    </source>
</evidence>
<evidence type="ECO:0000313" key="9">
    <source>
        <dbReference type="Proteomes" id="UP000035352"/>
    </source>
</evidence>
<accession>A0A0G3BTB1</accession>
<dbReference type="GO" id="GO:0004619">
    <property type="term" value="F:phosphoglycerate mutase activity"/>
    <property type="evidence" value="ECO:0007669"/>
    <property type="project" value="UniProtKB-EC"/>
</dbReference>
<proteinExistence type="inferred from homology"/>
<feature type="binding site" evidence="7">
    <location>
        <begin position="7"/>
        <end position="14"/>
    </location>
    <ligand>
        <name>substrate</name>
    </ligand>
</feature>
<dbReference type="PANTHER" id="PTHR11931">
    <property type="entry name" value="PHOSPHOGLYCERATE MUTASE"/>
    <property type="match status" value="1"/>
</dbReference>
<protein>
    <recommendedName>
        <fullName evidence="2">phosphoglycerate mutase (2,3-diphosphoglycerate-dependent)</fullName>
        <ecNumber evidence="2">5.4.2.11</ecNumber>
    </recommendedName>
</protein>
<dbReference type="SUPFAM" id="SSF53254">
    <property type="entry name" value="Phosphoglycerate mutase-like"/>
    <property type="match status" value="1"/>
</dbReference>
<dbReference type="RefSeq" id="WP_053013860.1">
    <property type="nucleotide sequence ID" value="NZ_CP011371.1"/>
</dbReference>
<feature type="active site" description="Tele-phosphohistidine intermediate" evidence="6">
    <location>
        <position position="8"/>
    </location>
</feature>
<dbReference type="GO" id="GO:0006094">
    <property type="term" value="P:gluconeogenesis"/>
    <property type="evidence" value="ECO:0007669"/>
    <property type="project" value="UniProtKB-KW"/>
</dbReference>
<dbReference type="SMART" id="SM00855">
    <property type="entry name" value="PGAM"/>
    <property type="match status" value="1"/>
</dbReference>
<dbReference type="KEGG" id="pbh:AAW51_4562"/>
<dbReference type="EMBL" id="CP011371">
    <property type="protein sequence ID" value="AKJ31253.1"/>
    <property type="molecule type" value="Genomic_DNA"/>
</dbReference>
<keyword evidence="4" id="KW-0324">Glycolysis</keyword>
<evidence type="ECO:0000256" key="7">
    <source>
        <dbReference type="PIRSR" id="PIRSR613078-2"/>
    </source>
</evidence>
<dbReference type="Pfam" id="PF00300">
    <property type="entry name" value="His_Phos_1"/>
    <property type="match status" value="1"/>
</dbReference>
<keyword evidence="9" id="KW-1185">Reference proteome</keyword>
<dbReference type="InterPro" id="IPR029033">
    <property type="entry name" value="His_PPase_superfam"/>
</dbReference>
<dbReference type="AlphaFoldDB" id="A0A0G3BTB1"/>
<dbReference type="Proteomes" id="UP000035352">
    <property type="component" value="Chromosome"/>
</dbReference>
<evidence type="ECO:0000256" key="1">
    <source>
        <dbReference type="ARBA" id="ARBA00006717"/>
    </source>
</evidence>
<dbReference type="InterPro" id="IPR005952">
    <property type="entry name" value="Phosphogly_mut1"/>
</dbReference>
<dbReference type="InterPro" id="IPR013078">
    <property type="entry name" value="His_Pase_superF_clade-1"/>
</dbReference>
<dbReference type="EC" id="5.4.2.11" evidence="2"/>
<evidence type="ECO:0000256" key="2">
    <source>
        <dbReference type="ARBA" id="ARBA00012028"/>
    </source>
</evidence>
<keyword evidence="5" id="KW-0413">Isomerase</keyword>
<comment type="similarity">
    <text evidence="1">Belongs to the phosphoglycerate mutase family. BPG-dependent PGAM subfamily.</text>
</comment>
<dbReference type="CDD" id="cd07067">
    <property type="entry name" value="HP_PGM_like"/>
    <property type="match status" value="1"/>
</dbReference>
<dbReference type="InterPro" id="IPR001345">
    <property type="entry name" value="PG/BPGM_mutase_AS"/>
</dbReference>
<dbReference type="STRING" id="413882.AAW51_4562"/>
<name>A0A0G3BTB1_9BURK</name>
<feature type="active site" description="Proton donor/acceptor" evidence="6">
    <location>
        <position position="80"/>
    </location>
</feature>
<dbReference type="Gene3D" id="3.40.50.1240">
    <property type="entry name" value="Phosphoglycerate mutase-like"/>
    <property type="match status" value="1"/>
</dbReference>
<evidence type="ECO:0000256" key="3">
    <source>
        <dbReference type="ARBA" id="ARBA00022432"/>
    </source>
</evidence>
<gene>
    <name evidence="8" type="ORF">AAW51_4562</name>
</gene>
<keyword evidence="3" id="KW-0312">Gluconeogenesis</keyword>
<feature type="binding site" evidence="7">
    <location>
        <position position="56"/>
    </location>
    <ligand>
        <name>substrate</name>
    </ligand>
</feature>
<dbReference type="PROSITE" id="PS00175">
    <property type="entry name" value="PG_MUTASE"/>
    <property type="match status" value="1"/>
</dbReference>